<dbReference type="EMBL" id="JAJEKE010000007">
    <property type="protein sequence ID" value="MCQ1529773.1"/>
    <property type="molecule type" value="Genomic_DNA"/>
</dbReference>
<accession>A0ABT1NHY8</accession>
<dbReference type="RefSeq" id="WP_255227292.1">
    <property type="nucleotide sequence ID" value="NZ_JAJEKE010000007.1"/>
</dbReference>
<sequence>MPLPQVECTGSISIGGTTIFKECVKVKKVFDEFVLRECVEGIEFEVDECHENFRGSIEPTLILRNCVIINPQIKNASTNSEKRLRFSGKCCCQVFAKDSKGNIIRLRVKSIPSGTALSKGPNGELCFSFSVRRIYPGVTEETFNRLLHFIDQEAFELQCLSEAVIDEENNEFTGDTLITNIGIFVAIKFDAEVQLCIPVFGTCEITDECSEEEFCDTFELIDIPNFNPPQINDENPYCD</sequence>
<dbReference type="Proteomes" id="UP001651880">
    <property type="component" value="Unassembled WGS sequence"/>
</dbReference>
<name>A0ABT1NHY8_9FIRM</name>
<reference evidence="1 2" key="1">
    <citation type="submission" date="2021-10" db="EMBL/GenBank/DDBJ databases">
        <title>Lutispora strain m25 sp. nov., a thermophilic, non-spore-forming bacterium isolated from a lab-scale methanogenic bioreactor digesting anaerobic sludge.</title>
        <authorList>
            <person name="El Houari A."/>
            <person name="Mcdonald J."/>
        </authorList>
    </citation>
    <scope>NUCLEOTIDE SEQUENCE [LARGE SCALE GENOMIC DNA]</scope>
    <source>
        <strain evidence="2">m25</strain>
    </source>
</reference>
<evidence type="ECO:0000313" key="2">
    <source>
        <dbReference type="Proteomes" id="UP001651880"/>
    </source>
</evidence>
<protein>
    <recommendedName>
        <fullName evidence="3">DUF3794 domain-containing protein</fullName>
    </recommendedName>
</protein>
<gene>
    <name evidence="1" type="ORF">LJD61_09470</name>
</gene>
<proteinExistence type="predicted"/>
<keyword evidence="2" id="KW-1185">Reference proteome</keyword>
<organism evidence="1 2">
    <name type="scientific">Lutispora saccharofermentans</name>
    <dbReference type="NCBI Taxonomy" id="3024236"/>
    <lineage>
        <taxon>Bacteria</taxon>
        <taxon>Bacillati</taxon>
        <taxon>Bacillota</taxon>
        <taxon>Clostridia</taxon>
        <taxon>Lutisporales</taxon>
        <taxon>Lutisporaceae</taxon>
        <taxon>Lutispora</taxon>
    </lineage>
</organism>
<comment type="caution">
    <text evidence="1">The sequence shown here is derived from an EMBL/GenBank/DDBJ whole genome shotgun (WGS) entry which is preliminary data.</text>
</comment>
<evidence type="ECO:0000313" key="1">
    <source>
        <dbReference type="EMBL" id="MCQ1529773.1"/>
    </source>
</evidence>
<evidence type="ECO:0008006" key="3">
    <source>
        <dbReference type="Google" id="ProtNLM"/>
    </source>
</evidence>